<evidence type="ECO:0000313" key="14">
    <source>
        <dbReference type="Proteomes" id="UP000515135"/>
    </source>
</evidence>
<proteinExistence type="predicted"/>
<evidence type="ECO:0000256" key="3">
    <source>
        <dbReference type="ARBA" id="ARBA00011999"/>
    </source>
</evidence>
<comment type="catalytic activity">
    <reaction evidence="11">
        <text>glycine + S-adenosyl-L-methionine = sarcosine + S-adenosyl-L-homocysteine + H(+)</text>
        <dbReference type="Rhea" id="RHEA:19937"/>
        <dbReference type="ChEBI" id="CHEBI:15378"/>
        <dbReference type="ChEBI" id="CHEBI:57305"/>
        <dbReference type="ChEBI" id="CHEBI:57433"/>
        <dbReference type="ChEBI" id="CHEBI:57856"/>
        <dbReference type="ChEBI" id="CHEBI:59789"/>
        <dbReference type="EC" id="2.1.1.20"/>
    </reaction>
    <physiologicalReaction direction="left-to-right" evidence="11">
        <dbReference type="Rhea" id="RHEA:19938"/>
    </physiologicalReaction>
</comment>
<organism evidence="14 16">
    <name type="scientific">Branchiostoma belcheri</name>
    <name type="common">Amphioxus</name>
    <dbReference type="NCBI Taxonomy" id="7741"/>
    <lineage>
        <taxon>Eukaryota</taxon>
        <taxon>Metazoa</taxon>
        <taxon>Chordata</taxon>
        <taxon>Cephalochordata</taxon>
        <taxon>Leptocardii</taxon>
        <taxon>Amphioxiformes</taxon>
        <taxon>Branchiostomatidae</taxon>
        <taxon>Branchiostoma</taxon>
    </lineage>
</organism>
<dbReference type="InterPro" id="IPR013217">
    <property type="entry name" value="Methyltransf_12"/>
</dbReference>
<dbReference type="EC" id="2.1.1.20" evidence="3"/>
<feature type="binding site" evidence="12">
    <location>
        <position position="41"/>
    </location>
    <ligand>
        <name>S-adenosyl-L-methionine</name>
        <dbReference type="ChEBI" id="CHEBI:59789"/>
    </ligand>
</feature>
<keyword evidence="8" id="KW-0808">Transferase</keyword>
<feature type="binding site" evidence="12">
    <location>
        <position position="31"/>
    </location>
    <ligand>
        <name>S-adenosyl-L-methionine</name>
        <dbReference type="ChEBI" id="CHEBI:59789"/>
    </ligand>
</feature>
<evidence type="ECO:0000256" key="10">
    <source>
        <dbReference type="ARBA" id="ARBA00022954"/>
    </source>
</evidence>
<feature type="binding site" evidence="12">
    <location>
        <position position="65"/>
    </location>
    <ligand>
        <name>S-adenosyl-L-methionine</name>
        <dbReference type="ChEBI" id="CHEBI:59789"/>
    </ligand>
</feature>
<evidence type="ECO:0000256" key="5">
    <source>
        <dbReference type="ARBA" id="ARBA00022490"/>
    </source>
</evidence>
<comment type="subunit">
    <text evidence="2">Homotetramer.</text>
</comment>
<name>A0A6P5ANG5_BRABE</name>
<dbReference type="GO" id="GO:1901052">
    <property type="term" value="P:sarcosine metabolic process"/>
    <property type="evidence" value="ECO:0007669"/>
    <property type="project" value="TreeGrafter"/>
</dbReference>
<dbReference type="Gene3D" id="3.40.50.150">
    <property type="entry name" value="Vaccinia Virus protein VP39"/>
    <property type="match status" value="1"/>
</dbReference>
<dbReference type="GO" id="GO:0051289">
    <property type="term" value="P:protein homotetramerization"/>
    <property type="evidence" value="ECO:0007669"/>
    <property type="project" value="TreeGrafter"/>
</dbReference>
<evidence type="ECO:0000256" key="7">
    <source>
        <dbReference type="ARBA" id="ARBA00022603"/>
    </source>
</evidence>
<dbReference type="RefSeq" id="XP_019647674.1">
    <property type="nucleotide sequence ID" value="XM_019792115.1"/>
</dbReference>
<dbReference type="Pfam" id="PF08242">
    <property type="entry name" value="Methyltransf_12"/>
    <property type="match status" value="1"/>
</dbReference>
<dbReference type="PANTHER" id="PTHR16458">
    <property type="entry name" value="GLYCINE N-METHYLTRANSFERASE"/>
    <property type="match status" value="1"/>
</dbReference>
<dbReference type="GO" id="GO:0005542">
    <property type="term" value="F:folic acid binding"/>
    <property type="evidence" value="ECO:0007669"/>
    <property type="project" value="UniProtKB-KW"/>
</dbReference>
<evidence type="ECO:0000256" key="9">
    <source>
        <dbReference type="ARBA" id="ARBA00022691"/>
    </source>
</evidence>
<feature type="binding site" evidence="12">
    <location>
        <position position="22"/>
    </location>
    <ligand>
        <name>S-adenosyl-L-methionine</name>
        <dbReference type="ChEBI" id="CHEBI:59789"/>
    </ligand>
</feature>
<evidence type="ECO:0000256" key="1">
    <source>
        <dbReference type="ARBA" id="ARBA00004496"/>
    </source>
</evidence>
<keyword evidence="9 12" id="KW-0949">S-adenosyl-L-methionine</keyword>
<evidence type="ECO:0000256" key="8">
    <source>
        <dbReference type="ARBA" id="ARBA00022679"/>
    </source>
</evidence>
<evidence type="ECO:0000259" key="13">
    <source>
        <dbReference type="Pfam" id="PF08242"/>
    </source>
</evidence>
<dbReference type="RefSeq" id="XP_019647673.1">
    <property type="nucleotide sequence ID" value="XM_019792114.1"/>
</dbReference>
<dbReference type="FunFam" id="3.40.50.150:FF:000113">
    <property type="entry name" value="Glycine N-methyltransferase"/>
    <property type="match status" value="1"/>
</dbReference>
<evidence type="ECO:0000256" key="4">
    <source>
        <dbReference type="ARBA" id="ARBA00019972"/>
    </source>
</evidence>
<dbReference type="GO" id="GO:0006730">
    <property type="term" value="P:one-carbon metabolic process"/>
    <property type="evidence" value="ECO:0007669"/>
    <property type="project" value="TreeGrafter"/>
</dbReference>
<dbReference type="GO" id="GO:0046498">
    <property type="term" value="P:S-adenosylhomocysteine metabolic process"/>
    <property type="evidence" value="ECO:0007669"/>
    <property type="project" value="TreeGrafter"/>
</dbReference>
<reference evidence="15 16" key="1">
    <citation type="submission" date="2025-04" db="UniProtKB">
        <authorList>
            <consortium name="RefSeq"/>
        </authorList>
    </citation>
    <scope>IDENTIFICATION</scope>
    <source>
        <tissue evidence="15 16">Gonad</tissue>
    </source>
</reference>
<evidence type="ECO:0000256" key="11">
    <source>
        <dbReference type="ARBA" id="ARBA00048261"/>
    </source>
</evidence>
<dbReference type="InterPro" id="IPR014369">
    <property type="entry name" value="Gly/Sar_N_MeTrfase"/>
</dbReference>
<keyword evidence="5" id="KW-0963">Cytoplasm</keyword>
<evidence type="ECO:0000256" key="6">
    <source>
        <dbReference type="ARBA" id="ARBA00022553"/>
    </source>
</evidence>
<dbReference type="KEGG" id="bbel:109487980"/>
<dbReference type="GO" id="GO:0016594">
    <property type="term" value="F:glycine binding"/>
    <property type="evidence" value="ECO:0007669"/>
    <property type="project" value="TreeGrafter"/>
</dbReference>
<dbReference type="CDD" id="cd02440">
    <property type="entry name" value="AdoMet_MTases"/>
    <property type="match status" value="1"/>
</dbReference>
<evidence type="ECO:0000256" key="2">
    <source>
        <dbReference type="ARBA" id="ARBA00011881"/>
    </source>
</evidence>
<dbReference type="InterPro" id="IPR029063">
    <property type="entry name" value="SAM-dependent_MTases_sf"/>
</dbReference>
<accession>A0A6P5ANG5</accession>
<comment type="subcellular location">
    <subcellularLocation>
        <location evidence="1">Cytoplasm</location>
    </subcellularLocation>
</comment>
<dbReference type="GO" id="GO:0005829">
    <property type="term" value="C:cytosol"/>
    <property type="evidence" value="ECO:0007669"/>
    <property type="project" value="TreeGrafter"/>
</dbReference>
<keyword evidence="10" id="KW-0290">Folate-binding</keyword>
<evidence type="ECO:0000256" key="12">
    <source>
        <dbReference type="PIRSR" id="PIRSR000385-2"/>
    </source>
</evidence>
<keyword evidence="7" id="KW-0489">Methyltransferase</keyword>
<feature type="binding site" evidence="12">
    <location>
        <position position="140"/>
    </location>
    <ligand>
        <name>S-adenosyl-L-methionine</name>
        <dbReference type="ChEBI" id="CHEBI:59789"/>
    </ligand>
</feature>
<gene>
    <name evidence="15 16" type="primary">LOC109487980</name>
</gene>
<dbReference type="GO" id="GO:0046500">
    <property type="term" value="P:S-adenosylmethionine metabolic process"/>
    <property type="evidence" value="ECO:0007669"/>
    <property type="project" value="TreeGrafter"/>
</dbReference>
<feature type="domain" description="Methyltransferase type 12" evidence="13">
    <location>
        <begin position="62"/>
        <end position="174"/>
    </location>
</feature>
<dbReference type="Proteomes" id="UP000515135">
    <property type="component" value="Unplaced"/>
</dbReference>
<dbReference type="Gene3D" id="3.30.46.10">
    <property type="entry name" value="Glycine N-methyltransferase, chain A, domain 1"/>
    <property type="match status" value="1"/>
</dbReference>
<dbReference type="GO" id="GO:0006111">
    <property type="term" value="P:regulation of gluconeogenesis"/>
    <property type="evidence" value="ECO:0007669"/>
    <property type="project" value="TreeGrafter"/>
</dbReference>
<dbReference type="PROSITE" id="PS51600">
    <property type="entry name" value="SAM_GNMT"/>
    <property type="match status" value="1"/>
</dbReference>
<feature type="binding site" evidence="12">
    <location>
        <position position="86"/>
    </location>
    <ligand>
        <name>S-adenosyl-L-methionine</name>
        <dbReference type="ChEBI" id="CHEBI:59789"/>
    </ligand>
</feature>
<dbReference type="GO" id="GO:0032259">
    <property type="term" value="P:methylation"/>
    <property type="evidence" value="ECO:0007669"/>
    <property type="project" value="UniProtKB-KW"/>
</dbReference>
<keyword evidence="6" id="KW-0597">Phosphoprotein</keyword>
<dbReference type="GeneID" id="109487980"/>
<evidence type="ECO:0000313" key="16">
    <source>
        <dbReference type="RefSeq" id="XP_019647674.1"/>
    </source>
</evidence>
<dbReference type="GO" id="GO:0017174">
    <property type="term" value="F:glycine N-methyltransferase activity"/>
    <property type="evidence" value="ECO:0007669"/>
    <property type="project" value="UniProtKB-EC"/>
</dbReference>
<dbReference type="PANTHER" id="PTHR16458:SF2">
    <property type="entry name" value="GLYCINE N-METHYLTRANSFERASE"/>
    <property type="match status" value="1"/>
</dbReference>
<dbReference type="AlphaFoldDB" id="A0A6P5ANG5"/>
<evidence type="ECO:0000313" key="15">
    <source>
        <dbReference type="RefSeq" id="XP_019647673.1"/>
    </source>
</evidence>
<dbReference type="SUPFAM" id="SSF53335">
    <property type="entry name" value="S-adenosyl-L-methionine-dependent methyltransferases"/>
    <property type="match status" value="1"/>
</dbReference>
<dbReference type="GO" id="GO:1904047">
    <property type="term" value="F:S-adenosyl-L-methionine binding"/>
    <property type="evidence" value="ECO:0007669"/>
    <property type="project" value="TreeGrafter"/>
</dbReference>
<feature type="binding site" evidence="12">
    <location>
        <begin position="117"/>
        <end position="118"/>
    </location>
    <ligand>
        <name>S-adenosyl-L-methionine</name>
        <dbReference type="ChEBI" id="CHEBI:59789"/>
    </ligand>
</feature>
<dbReference type="PIRSF" id="PIRSF000385">
    <property type="entry name" value="Gly_N-mtase"/>
    <property type="match status" value="1"/>
</dbReference>
<dbReference type="GO" id="GO:0042802">
    <property type="term" value="F:identical protein binding"/>
    <property type="evidence" value="ECO:0007669"/>
    <property type="project" value="TreeGrafter"/>
</dbReference>
<protein>
    <recommendedName>
        <fullName evidence="4">Glycine N-methyltransferase</fullName>
        <ecNumber evidence="3">2.1.1.20</ecNumber>
    </recommendedName>
</protein>
<keyword evidence="14" id="KW-1185">Reference proteome</keyword>
<dbReference type="OrthoDB" id="3647at2759"/>
<sequence length="323" mass="36592">MVDSVYRTRSLGVGASGLPDQYADGKAARVWQLYIGSVSSRTDTYRQWICQTLRDNGCQHVLDVACGTGIDSIMLLEEGFQVTSSDASDKMLKYALKERWNRRKEDAFDKWVIEEGNWLTLKEDLEDVAPAEGFDAVICLGNSFAHLPDFDGDQQNIKTALKNFAGMVKPGGVLMVDHRNYDYIIENGRVPQANSLYYKGKRVKEIKTSVLWVDGTCKMITLDYTIDISEHPEDDAPIKKLRIEGEATEPQYSQQGKGDTAVHSLQDRFSKFRLSYHPHRLEAFSQQLTEAFDGNCKHTVYGDFKPVDQVKDPGYYIHVVQKL</sequence>